<evidence type="ECO:0000256" key="1">
    <source>
        <dbReference type="ARBA" id="ARBA00022737"/>
    </source>
</evidence>
<dbReference type="Proteomes" id="UP000235371">
    <property type="component" value="Unassembled WGS sequence"/>
</dbReference>
<protein>
    <submittedName>
        <fullName evidence="4">Uncharacterized protein</fullName>
    </submittedName>
</protein>
<feature type="domain" description="Azaphilone pigments biosynthesis cluster protein L N-terminal" evidence="2">
    <location>
        <begin position="1"/>
        <end position="187"/>
    </location>
</feature>
<organism evidence="4 5">
    <name type="scientific">Hyaloscypha bicolor E</name>
    <dbReference type="NCBI Taxonomy" id="1095630"/>
    <lineage>
        <taxon>Eukaryota</taxon>
        <taxon>Fungi</taxon>
        <taxon>Dikarya</taxon>
        <taxon>Ascomycota</taxon>
        <taxon>Pezizomycotina</taxon>
        <taxon>Leotiomycetes</taxon>
        <taxon>Helotiales</taxon>
        <taxon>Hyaloscyphaceae</taxon>
        <taxon>Hyaloscypha</taxon>
        <taxon>Hyaloscypha bicolor</taxon>
    </lineage>
</organism>
<gene>
    <name evidence="4" type="ORF">K444DRAFT_479127</name>
</gene>
<dbReference type="RefSeq" id="XP_024732439.1">
    <property type="nucleotide sequence ID" value="XM_024872965.1"/>
</dbReference>
<keyword evidence="5" id="KW-1185">Reference proteome</keyword>
<evidence type="ECO:0000313" key="4">
    <source>
        <dbReference type="EMBL" id="PMD55535.1"/>
    </source>
</evidence>
<dbReference type="AlphaFoldDB" id="A0A2J6SXN7"/>
<dbReference type="GeneID" id="36581045"/>
<feature type="non-terminal residue" evidence="4">
    <location>
        <position position="483"/>
    </location>
</feature>
<feature type="domain" description="Nephrocystin 3-like N-terminal" evidence="3">
    <location>
        <begin position="233"/>
        <end position="347"/>
    </location>
</feature>
<dbReference type="Gene3D" id="3.40.50.300">
    <property type="entry name" value="P-loop containing nucleotide triphosphate hydrolases"/>
    <property type="match status" value="1"/>
</dbReference>
<dbReference type="PANTHER" id="PTHR10039:SF15">
    <property type="entry name" value="NACHT DOMAIN-CONTAINING PROTEIN"/>
    <property type="match status" value="1"/>
</dbReference>
<accession>A0A2J6SXN7</accession>
<evidence type="ECO:0000259" key="3">
    <source>
        <dbReference type="Pfam" id="PF24883"/>
    </source>
</evidence>
<evidence type="ECO:0000313" key="5">
    <source>
        <dbReference type="Proteomes" id="UP000235371"/>
    </source>
</evidence>
<dbReference type="Pfam" id="PF24883">
    <property type="entry name" value="NPHP3_N"/>
    <property type="match status" value="1"/>
</dbReference>
<keyword evidence="1" id="KW-0677">Repeat</keyword>
<evidence type="ECO:0000259" key="2">
    <source>
        <dbReference type="Pfam" id="PF17111"/>
    </source>
</evidence>
<dbReference type="EMBL" id="KZ613855">
    <property type="protein sequence ID" value="PMD55535.1"/>
    <property type="molecule type" value="Genomic_DNA"/>
</dbReference>
<sequence>MDPLSISASIAGLISITDMIAGRSYKYIKDARGASKEVKKLLEEITDLFGILNSLRLVASRYQDEDFDSTMQSQHIHTCHTLLEKIKDRLDKADPSQVDETKSPFRQKASTVGRTLIWPFSSTETKELIAEVANQKATLSLALAADGMNTLVESLSLQKAQGEDIAEIRENLRNERKKILDTIGSFDPSGHQNTAIKLRQPGTGVFFTEGPQFKHWLETPNAKLWLYANASLGIAYFYCDYKDSKTHDPFIILGALVRQLAIQNPRCFGTLDKFYVLHYRESRSTTGPSVTPEDLCILIQSLSTFFDEVIVIIDALDECGTDRSKVMELLASLNADGFNIKTLFTSRLETDIEFHLDSYEKISIAATSSDLRLYVASEIESRSRKKLLRTRDQDLKKEIMDRLVEGAEGMFRWAVSISEGDTELDSDAMPDEEGILRWCSSLVRRTPNGDRLELAHFTVEEFLLEIDANELNSPYARYKISPE</sequence>
<dbReference type="Pfam" id="PF17111">
    <property type="entry name" value="PigL_N"/>
    <property type="match status" value="1"/>
</dbReference>
<proteinExistence type="predicted"/>
<dbReference type="OrthoDB" id="1577640at2759"/>
<name>A0A2J6SXN7_9HELO</name>
<dbReference type="InterPro" id="IPR056884">
    <property type="entry name" value="NPHP3-like_N"/>
</dbReference>
<dbReference type="InParanoid" id="A0A2J6SXN7"/>
<dbReference type="InterPro" id="IPR027417">
    <property type="entry name" value="P-loop_NTPase"/>
</dbReference>
<reference evidence="4 5" key="1">
    <citation type="submission" date="2016-04" db="EMBL/GenBank/DDBJ databases">
        <title>A degradative enzymes factory behind the ericoid mycorrhizal symbiosis.</title>
        <authorList>
            <consortium name="DOE Joint Genome Institute"/>
            <person name="Martino E."/>
            <person name="Morin E."/>
            <person name="Grelet G."/>
            <person name="Kuo A."/>
            <person name="Kohler A."/>
            <person name="Daghino S."/>
            <person name="Barry K."/>
            <person name="Choi C."/>
            <person name="Cichocki N."/>
            <person name="Clum A."/>
            <person name="Copeland A."/>
            <person name="Hainaut M."/>
            <person name="Haridas S."/>
            <person name="Labutti K."/>
            <person name="Lindquist E."/>
            <person name="Lipzen A."/>
            <person name="Khouja H.-R."/>
            <person name="Murat C."/>
            <person name="Ohm R."/>
            <person name="Olson A."/>
            <person name="Spatafora J."/>
            <person name="Veneault-Fourrey C."/>
            <person name="Henrissat B."/>
            <person name="Grigoriev I."/>
            <person name="Martin F."/>
            <person name="Perotto S."/>
        </authorList>
    </citation>
    <scope>NUCLEOTIDE SEQUENCE [LARGE SCALE GENOMIC DNA]</scope>
    <source>
        <strain evidence="4 5">E</strain>
    </source>
</reference>
<dbReference type="PANTHER" id="PTHR10039">
    <property type="entry name" value="AMELOGENIN"/>
    <property type="match status" value="1"/>
</dbReference>
<dbReference type="InterPro" id="IPR031348">
    <property type="entry name" value="PigL_N"/>
</dbReference>